<gene>
    <name evidence="2" type="ORF">SEVIR_9G486900v2</name>
</gene>
<reference evidence="2" key="1">
    <citation type="submission" date="2019-03" db="EMBL/GenBank/DDBJ databases">
        <title>WGS assembly of Setaria viridis.</title>
        <authorList>
            <person name="Huang P."/>
            <person name="Jenkins J."/>
            <person name="Grimwood J."/>
            <person name="Barry K."/>
            <person name="Healey A."/>
            <person name="Mamidi S."/>
            <person name="Sreedasyam A."/>
            <person name="Shu S."/>
            <person name="Feldman M."/>
            <person name="Wu J."/>
            <person name="Yu Y."/>
            <person name="Chen C."/>
            <person name="Johnson J."/>
            <person name="Rokhsar D."/>
            <person name="Baxter I."/>
            <person name="Schmutz J."/>
            <person name="Brutnell T."/>
            <person name="Kellogg E."/>
        </authorList>
    </citation>
    <scope>NUCLEOTIDE SEQUENCE [LARGE SCALE GENOMIC DNA]</scope>
</reference>
<sequence length="426" mass="46700">MSGAVGAHHETGRRERSARTAPAAPHRMHGGQRACPRGPGSDRSMWSMGGGVPAPAPCQCADANSVPIHGPTRRGGRAIEEGLRRRGAFLDAANHLCSPLPGALALTVTSRPALARFAFWDGLRLAGLGWIPRSWGYAYTNSPAGWILIWIRTLWGDEVRVADLMDKLNLTQDEGDVAALSDEENVEGHGGVQWVAIGKVLSPSTLHISTIGSAMRPAWGNPFGLKFGLSEIELVHCGVRLSGRQEEGGRRIDVDDYDETLKPSDVNLRMQMWVRILNPPFDWMNERRGAGTAGLIGKAIKLDVDSDGNARGPFLRARVAVEIDKPLHRGVLLKMSREAPPDWFGIQFEKLSFYCFSCGRIGLTKLECPTPARKNALGKIPYEMKLRAPEEREGSRRVLAKLLRSLLATQWVWGAHRPRATVQPKG</sequence>
<dbReference type="EMBL" id="CM016560">
    <property type="protein sequence ID" value="TKV97328.1"/>
    <property type="molecule type" value="Genomic_DNA"/>
</dbReference>
<accession>A0A4U6T9Z8</accession>
<organism evidence="2 3">
    <name type="scientific">Setaria viridis</name>
    <name type="common">Green bristlegrass</name>
    <name type="synonym">Setaria italica subsp. viridis</name>
    <dbReference type="NCBI Taxonomy" id="4556"/>
    <lineage>
        <taxon>Eukaryota</taxon>
        <taxon>Viridiplantae</taxon>
        <taxon>Streptophyta</taxon>
        <taxon>Embryophyta</taxon>
        <taxon>Tracheophyta</taxon>
        <taxon>Spermatophyta</taxon>
        <taxon>Magnoliopsida</taxon>
        <taxon>Liliopsida</taxon>
        <taxon>Poales</taxon>
        <taxon>Poaceae</taxon>
        <taxon>PACMAD clade</taxon>
        <taxon>Panicoideae</taxon>
        <taxon>Panicodae</taxon>
        <taxon>Paniceae</taxon>
        <taxon>Cenchrinae</taxon>
        <taxon>Setaria</taxon>
    </lineage>
</organism>
<evidence type="ECO:0000256" key="1">
    <source>
        <dbReference type="SAM" id="MobiDB-lite"/>
    </source>
</evidence>
<dbReference type="PANTHER" id="PTHR31286">
    <property type="entry name" value="GLYCINE-RICH CELL WALL STRUCTURAL PROTEIN 1.8-LIKE"/>
    <property type="match status" value="1"/>
</dbReference>
<evidence type="ECO:0000313" key="3">
    <source>
        <dbReference type="Proteomes" id="UP000298652"/>
    </source>
</evidence>
<dbReference type="AlphaFoldDB" id="A0A4U6T9Z8"/>
<dbReference type="PANTHER" id="PTHR31286:SF166">
    <property type="entry name" value="OS01G0177800 PROTEIN"/>
    <property type="match status" value="1"/>
</dbReference>
<dbReference type="InterPro" id="IPR040256">
    <property type="entry name" value="At4g02000-like"/>
</dbReference>
<proteinExistence type="predicted"/>
<feature type="compositionally biased region" description="Basic and acidic residues" evidence="1">
    <location>
        <begin position="7"/>
        <end position="18"/>
    </location>
</feature>
<keyword evidence="3" id="KW-1185">Reference proteome</keyword>
<feature type="region of interest" description="Disordered" evidence="1">
    <location>
        <begin position="1"/>
        <end position="48"/>
    </location>
</feature>
<name>A0A4U6T9Z8_SETVI</name>
<evidence type="ECO:0000313" key="2">
    <source>
        <dbReference type="EMBL" id="TKV97328.1"/>
    </source>
</evidence>
<dbReference type="Proteomes" id="UP000298652">
    <property type="component" value="Chromosome 9"/>
</dbReference>
<protein>
    <recommendedName>
        <fullName evidence="4">DUF4283 domain-containing protein</fullName>
    </recommendedName>
</protein>
<dbReference type="Gramene" id="TKV97328">
    <property type="protein sequence ID" value="TKV97328"/>
    <property type="gene ID" value="SEVIR_9G486900v2"/>
</dbReference>
<evidence type="ECO:0008006" key="4">
    <source>
        <dbReference type="Google" id="ProtNLM"/>
    </source>
</evidence>
<dbReference type="OMA" id="QCADANS"/>